<dbReference type="InterPro" id="IPR004045">
    <property type="entry name" value="Glutathione_S-Trfase_N"/>
</dbReference>
<dbReference type="Gene3D" id="1.20.1050.10">
    <property type="match status" value="1"/>
</dbReference>
<accession>A0A244CPV0</accession>
<dbReference type="PANTHER" id="PTHR43969:SF9">
    <property type="entry name" value="GLUTATHIONE S TRANSFERASE D10, ISOFORM A-RELATED"/>
    <property type="match status" value="1"/>
</dbReference>
<protein>
    <recommendedName>
        <fullName evidence="1">GST N-terminal domain-containing protein</fullName>
    </recommendedName>
</protein>
<dbReference type="GO" id="GO:0006749">
    <property type="term" value="P:glutathione metabolic process"/>
    <property type="evidence" value="ECO:0007669"/>
    <property type="project" value="TreeGrafter"/>
</dbReference>
<evidence type="ECO:0000259" key="1">
    <source>
        <dbReference type="PROSITE" id="PS50404"/>
    </source>
</evidence>
<dbReference type="Proteomes" id="UP000194841">
    <property type="component" value="Unassembled WGS sequence"/>
</dbReference>
<organism evidence="2 3">
    <name type="scientific">Pseudoalteromonas ulvae</name>
    <dbReference type="NCBI Taxonomy" id="107327"/>
    <lineage>
        <taxon>Bacteria</taxon>
        <taxon>Pseudomonadati</taxon>
        <taxon>Pseudomonadota</taxon>
        <taxon>Gammaproteobacteria</taxon>
        <taxon>Alteromonadales</taxon>
        <taxon>Pseudoalteromonadaceae</taxon>
        <taxon>Pseudoalteromonas</taxon>
    </lineage>
</organism>
<dbReference type="Pfam" id="PF13417">
    <property type="entry name" value="GST_N_3"/>
    <property type="match status" value="1"/>
</dbReference>
<gene>
    <name evidence="2" type="ORF">B1199_10675</name>
</gene>
<dbReference type="OrthoDB" id="8634103at2"/>
<evidence type="ECO:0000313" key="2">
    <source>
        <dbReference type="EMBL" id="OUL57526.1"/>
    </source>
</evidence>
<dbReference type="Gene3D" id="3.40.30.10">
    <property type="entry name" value="Glutaredoxin"/>
    <property type="match status" value="1"/>
</dbReference>
<sequence>MKLYGSTTSPYARRIQVYCLENKIDVQCVFLDIFDQQDRNTLISLNPTRKIPMLEDDQHVIFDSGVIQHYLAVKYNLPILTWTQHNQLSIINSCNDSFVELLLSQRSGLNIHDDVLFFNLQHERTIETLRVLEEQVANNQFNTFDYPAISLYCLLDWICFRKLFDLTQFEHLSKFRQCYQTHSHVIINDPRQ</sequence>
<dbReference type="GO" id="GO:0004364">
    <property type="term" value="F:glutathione transferase activity"/>
    <property type="evidence" value="ECO:0007669"/>
    <property type="project" value="TreeGrafter"/>
</dbReference>
<dbReference type="RefSeq" id="WP_086744109.1">
    <property type="nucleotide sequence ID" value="NZ_MWPV01000003.1"/>
</dbReference>
<dbReference type="PANTHER" id="PTHR43969">
    <property type="entry name" value="GLUTATHIONE S TRANSFERASE D10, ISOFORM A-RELATED"/>
    <property type="match status" value="1"/>
</dbReference>
<dbReference type="EMBL" id="MWPV01000003">
    <property type="protein sequence ID" value="OUL57526.1"/>
    <property type="molecule type" value="Genomic_DNA"/>
</dbReference>
<dbReference type="InterPro" id="IPR036249">
    <property type="entry name" value="Thioredoxin-like_sf"/>
</dbReference>
<dbReference type="SUPFAM" id="SSF52833">
    <property type="entry name" value="Thioredoxin-like"/>
    <property type="match status" value="1"/>
</dbReference>
<dbReference type="PROSITE" id="PS50404">
    <property type="entry name" value="GST_NTER"/>
    <property type="match status" value="1"/>
</dbReference>
<feature type="domain" description="GST N-terminal" evidence="1">
    <location>
        <begin position="1"/>
        <end position="79"/>
    </location>
</feature>
<dbReference type="CDD" id="cd00570">
    <property type="entry name" value="GST_N_family"/>
    <property type="match status" value="1"/>
</dbReference>
<dbReference type="AlphaFoldDB" id="A0A244CPV0"/>
<reference evidence="2 3" key="1">
    <citation type="submission" date="2017-02" db="EMBL/GenBank/DDBJ databases">
        <title>Pseudoalteromonas ulvae TC14 Genome.</title>
        <authorList>
            <person name="Molmeret M."/>
        </authorList>
    </citation>
    <scope>NUCLEOTIDE SEQUENCE [LARGE SCALE GENOMIC DNA]</scope>
    <source>
        <strain evidence="2">TC14</strain>
    </source>
</reference>
<name>A0A244CPV0_PSEDV</name>
<keyword evidence="3" id="KW-1185">Reference proteome</keyword>
<comment type="caution">
    <text evidence="2">The sequence shown here is derived from an EMBL/GenBank/DDBJ whole genome shotgun (WGS) entry which is preliminary data.</text>
</comment>
<proteinExistence type="predicted"/>
<evidence type="ECO:0000313" key="3">
    <source>
        <dbReference type="Proteomes" id="UP000194841"/>
    </source>
</evidence>